<evidence type="ECO:0000313" key="15">
    <source>
        <dbReference type="EMBL" id="TMW57213.1"/>
    </source>
</evidence>
<dbReference type="EMBL" id="SPLM01000144">
    <property type="protein sequence ID" value="TMW57213.1"/>
    <property type="molecule type" value="Genomic_DNA"/>
</dbReference>
<evidence type="ECO:0000256" key="6">
    <source>
        <dbReference type="ARBA" id="ARBA00022824"/>
    </source>
</evidence>
<dbReference type="GO" id="GO:0044351">
    <property type="term" value="P:macropinocytosis"/>
    <property type="evidence" value="ECO:0007669"/>
    <property type="project" value="UniProtKB-ARBA"/>
</dbReference>
<dbReference type="Gene3D" id="1.10.472.100">
    <property type="entry name" value="Presenilin"/>
    <property type="match status" value="1"/>
</dbReference>
<keyword evidence="8 14" id="KW-1133">Transmembrane helix</keyword>
<dbReference type="GO" id="GO:0005789">
    <property type="term" value="C:endoplasmic reticulum membrane"/>
    <property type="evidence" value="ECO:0007669"/>
    <property type="project" value="UniProtKB-SubCell"/>
</dbReference>
<feature type="transmembrane region" description="Helical" evidence="14">
    <location>
        <begin position="153"/>
        <end position="170"/>
    </location>
</feature>
<keyword evidence="6" id="KW-0256">Endoplasmic reticulum</keyword>
<feature type="transmembrane region" description="Helical" evidence="14">
    <location>
        <begin position="494"/>
        <end position="515"/>
    </location>
</feature>
<evidence type="ECO:0000256" key="13">
    <source>
        <dbReference type="SAM" id="MobiDB-lite"/>
    </source>
</evidence>
<evidence type="ECO:0000313" key="16">
    <source>
        <dbReference type="Proteomes" id="UP000794436"/>
    </source>
</evidence>
<comment type="caution">
    <text evidence="15">The sequence shown here is derived from an EMBL/GenBank/DDBJ whole genome shotgun (WGS) entry which is preliminary data.</text>
</comment>
<evidence type="ECO:0000256" key="9">
    <source>
        <dbReference type="ARBA" id="ARBA00023034"/>
    </source>
</evidence>
<dbReference type="AlphaFoldDB" id="A0A8K1C697"/>
<evidence type="ECO:0000256" key="12">
    <source>
        <dbReference type="ARBA" id="ARBA00066080"/>
    </source>
</evidence>
<dbReference type="FunFam" id="1.10.472.100:FF:000003">
    <property type="entry name" value="Presenilin"/>
    <property type="match status" value="1"/>
</dbReference>
<keyword evidence="4 14" id="KW-0812">Transmembrane</keyword>
<evidence type="ECO:0000256" key="7">
    <source>
        <dbReference type="ARBA" id="ARBA00022976"/>
    </source>
</evidence>
<evidence type="ECO:0000256" key="3">
    <source>
        <dbReference type="ARBA" id="ARBA00008604"/>
    </source>
</evidence>
<dbReference type="GO" id="GO:0070765">
    <property type="term" value="C:gamma-secretase complex"/>
    <property type="evidence" value="ECO:0007669"/>
    <property type="project" value="UniProtKB-ARBA"/>
</dbReference>
<dbReference type="SMART" id="SM00730">
    <property type="entry name" value="PSN"/>
    <property type="match status" value="1"/>
</dbReference>
<comment type="subunit">
    <text evidence="12">Homodimer. Component of the gamma-secretase complex, a complex composed of a presenilin homodimer, nicastrin, aph1 and pen2.</text>
</comment>
<organism evidence="15 16">
    <name type="scientific">Pythium oligandrum</name>
    <name type="common">Mycoparasitic fungus</name>
    <dbReference type="NCBI Taxonomy" id="41045"/>
    <lineage>
        <taxon>Eukaryota</taxon>
        <taxon>Sar</taxon>
        <taxon>Stramenopiles</taxon>
        <taxon>Oomycota</taxon>
        <taxon>Peronosporomycetes</taxon>
        <taxon>Pythiales</taxon>
        <taxon>Pythiaceae</taxon>
        <taxon>Pythium</taxon>
    </lineage>
</organism>
<evidence type="ECO:0000256" key="1">
    <source>
        <dbReference type="ARBA" id="ARBA00004477"/>
    </source>
</evidence>
<dbReference type="InterPro" id="IPR001108">
    <property type="entry name" value="Peptidase_A22A"/>
</dbReference>
<dbReference type="GO" id="GO:0000139">
    <property type="term" value="C:Golgi membrane"/>
    <property type="evidence" value="ECO:0007669"/>
    <property type="project" value="UniProtKB-SubCell"/>
</dbReference>
<protein>
    <recommendedName>
        <fullName evidence="17">Presenilin</fullName>
    </recommendedName>
</protein>
<evidence type="ECO:0000256" key="2">
    <source>
        <dbReference type="ARBA" id="ARBA00004653"/>
    </source>
</evidence>
<evidence type="ECO:0000256" key="8">
    <source>
        <dbReference type="ARBA" id="ARBA00022989"/>
    </source>
</evidence>
<dbReference type="Proteomes" id="UP000794436">
    <property type="component" value="Unassembled WGS sequence"/>
</dbReference>
<feature type="transmembrane region" description="Helical" evidence="14">
    <location>
        <begin position="73"/>
        <end position="94"/>
    </location>
</feature>
<dbReference type="GO" id="GO:0007219">
    <property type="term" value="P:Notch signaling pathway"/>
    <property type="evidence" value="ECO:0007669"/>
    <property type="project" value="UniProtKB-KW"/>
</dbReference>
<dbReference type="Pfam" id="PF01080">
    <property type="entry name" value="Presenilin"/>
    <property type="match status" value="1"/>
</dbReference>
<feature type="region of interest" description="Disordered" evidence="13">
    <location>
        <begin position="292"/>
        <end position="385"/>
    </location>
</feature>
<name>A0A8K1C697_PYTOL</name>
<dbReference type="PANTHER" id="PTHR10202">
    <property type="entry name" value="PRESENILIN"/>
    <property type="match status" value="1"/>
</dbReference>
<feature type="transmembrane region" description="Helical" evidence="14">
    <location>
        <begin position="215"/>
        <end position="232"/>
    </location>
</feature>
<feature type="compositionally biased region" description="Polar residues" evidence="13">
    <location>
        <begin position="27"/>
        <end position="61"/>
    </location>
</feature>
<feature type="transmembrane region" description="Helical" evidence="14">
    <location>
        <begin position="522"/>
        <end position="541"/>
    </location>
</feature>
<feature type="transmembrane region" description="Helical" evidence="14">
    <location>
        <begin position="125"/>
        <end position="146"/>
    </location>
</feature>
<evidence type="ECO:0000256" key="4">
    <source>
        <dbReference type="ARBA" id="ARBA00022692"/>
    </source>
</evidence>
<evidence type="ECO:0008006" key="17">
    <source>
        <dbReference type="Google" id="ProtNLM"/>
    </source>
</evidence>
<evidence type="ECO:0000256" key="11">
    <source>
        <dbReference type="ARBA" id="ARBA00053367"/>
    </source>
</evidence>
<keyword evidence="16" id="KW-1185">Reference proteome</keyword>
<dbReference type="GO" id="GO:0016485">
    <property type="term" value="P:protein processing"/>
    <property type="evidence" value="ECO:0007669"/>
    <property type="project" value="InterPro"/>
</dbReference>
<dbReference type="InterPro" id="IPR006639">
    <property type="entry name" value="Preselin/SPP"/>
</dbReference>
<dbReference type="PANTHER" id="PTHR10202:SF13">
    <property type="entry name" value="PRESENILIN HOMOLOG"/>
    <property type="match status" value="1"/>
</dbReference>
<feature type="transmembrane region" description="Helical" evidence="14">
    <location>
        <begin position="190"/>
        <end position="208"/>
    </location>
</feature>
<evidence type="ECO:0000256" key="14">
    <source>
        <dbReference type="SAM" id="Phobius"/>
    </source>
</evidence>
<comment type="function">
    <text evidence="11">Probable catalytic subunit of the gamma-secretase complex, an endoprotease complex that catalyzes the intramembrane cleavage of integral membrane proteins such as Notch receptors. Requires the other members of the gamma-secretase complex to have a protease activity.</text>
</comment>
<evidence type="ECO:0000256" key="10">
    <source>
        <dbReference type="ARBA" id="ARBA00023136"/>
    </source>
</evidence>
<sequence length="554" mass="61983">MSPPTMPRGERLQNQDDDTVVIPVADSTASSQGYDKLTTPNGTDAPASRSQSQKQNEDVTAQTEDLMHGINSFWAIVYPVCITMLVASVVVVNYRNKSIEASMQTYLVFGNAEQKGGAETFGLSLVNALVIIGAIALLTFGMALLYKFNCVKFLTGYIMFASTAILSFVGGQLIDSVINDQFQWAVDWPSFLYVMINFGVVGVISIFYQKGTSKFIQNGYLVMVSVILAWEFSMWPMWTTLIFCFMFAIYDLCAVLTPCGPLKCLIALIQEKQAPLPGLIYEADVRDGVSHEAAQANRNKGTTGRTSSQTSAASSRSSNPPQPEQPRQLHSEPRPQARSQPRSEPRSEPRSQPRLEPRSEPRPVDPRPAPVPGRPRNVAESDFTTHECETMEELIELLKRFYETFSPEDTWKAQQVADKFFATQDRLWYLIFHKYYVCSCSMDIPCPVQARHEARARRQQEEDEDDKTIKLGLGDFIFYSVLVGRAAIFDFSTFAAAFLCIVMGLGGTLFLLSVLHKALPALPISIFLATFFYFWTQYLFVDFCDFVMSQSAAV</sequence>
<keyword evidence="9" id="KW-0333">Golgi apparatus</keyword>
<dbReference type="GO" id="GO:0042500">
    <property type="term" value="F:aspartic endopeptidase activity, intramembrane cleaving"/>
    <property type="evidence" value="ECO:0007669"/>
    <property type="project" value="InterPro"/>
</dbReference>
<reference evidence="15" key="1">
    <citation type="submission" date="2019-03" db="EMBL/GenBank/DDBJ databases">
        <title>Long read genome sequence of the mycoparasitic Pythium oligandrum ATCC 38472 isolated from sugarbeet rhizosphere.</title>
        <authorList>
            <person name="Gaulin E."/>
        </authorList>
    </citation>
    <scope>NUCLEOTIDE SEQUENCE</scope>
    <source>
        <strain evidence="15">ATCC 38472_TT</strain>
    </source>
</reference>
<feature type="compositionally biased region" description="Basic and acidic residues" evidence="13">
    <location>
        <begin position="327"/>
        <end position="365"/>
    </location>
</feature>
<keyword evidence="7" id="KW-0914">Notch signaling pathway</keyword>
<gene>
    <name evidence="15" type="ORF">Poli38472_003138</name>
</gene>
<proteinExistence type="inferred from homology"/>
<comment type="subcellular location">
    <subcellularLocation>
        <location evidence="1">Endoplasmic reticulum membrane</location>
        <topology evidence="1">Multi-pass membrane protein</topology>
    </subcellularLocation>
    <subcellularLocation>
        <location evidence="2">Golgi apparatus membrane</location>
        <topology evidence="2">Multi-pass membrane protein</topology>
    </subcellularLocation>
</comment>
<dbReference type="InterPro" id="IPR042524">
    <property type="entry name" value="Presenilin_C"/>
</dbReference>
<comment type="similarity">
    <text evidence="3">Belongs to the peptidase A22A family.</text>
</comment>
<accession>A0A8K1C697</accession>
<dbReference type="OrthoDB" id="432970at2759"/>
<dbReference type="GO" id="GO:0006509">
    <property type="term" value="P:membrane protein ectodomain proteolysis"/>
    <property type="evidence" value="ECO:0007669"/>
    <property type="project" value="TreeGrafter"/>
</dbReference>
<keyword evidence="5" id="KW-0378">Hydrolase</keyword>
<keyword evidence="10 14" id="KW-0472">Membrane</keyword>
<evidence type="ECO:0000256" key="5">
    <source>
        <dbReference type="ARBA" id="ARBA00022801"/>
    </source>
</evidence>
<feature type="region of interest" description="Disordered" evidence="13">
    <location>
        <begin position="1"/>
        <end position="61"/>
    </location>
</feature>
<feature type="compositionally biased region" description="Low complexity" evidence="13">
    <location>
        <begin position="301"/>
        <end position="318"/>
    </location>
</feature>